<dbReference type="GO" id="GO:0005829">
    <property type="term" value="C:cytosol"/>
    <property type="evidence" value="ECO:0007669"/>
    <property type="project" value="TreeGrafter"/>
</dbReference>
<dbReference type="InterPro" id="IPR016185">
    <property type="entry name" value="PreATP-grasp_dom_sf"/>
</dbReference>
<name>A0A381WLF3_9ZZZZ</name>
<accession>A0A381WLF3</accession>
<dbReference type="PANTHER" id="PTHR11609">
    <property type="entry name" value="PURINE BIOSYNTHESIS PROTEIN 6/7, PUR6/7"/>
    <property type="match status" value="1"/>
</dbReference>
<dbReference type="Pfam" id="PF22660">
    <property type="entry name" value="RS_preATP-grasp-like"/>
    <property type="match status" value="1"/>
</dbReference>
<organism evidence="2">
    <name type="scientific">marine metagenome</name>
    <dbReference type="NCBI Taxonomy" id="408172"/>
    <lineage>
        <taxon>unclassified sequences</taxon>
        <taxon>metagenomes</taxon>
        <taxon>ecological metagenomes</taxon>
    </lineage>
</organism>
<reference evidence="2" key="1">
    <citation type="submission" date="2018-05" db="EMBL/GenBank/DDBJ databases">
        <authorList>
            <person name="Lanie J.A."/>
            <person name="Ng W.-L."/>
            <person name="Kazmierczak K.M."/>
            <person name="Andrzejewski T.M."/>
            <person name="Davidsen T.M."/>
            <person name="Wayne K.J."/>
            <person name="Tettelin H."/>
            <person name="Glass J.I."/>
            <person name="Rusch D."/>
            <person name="Podicherti R."/>
            <person name="Tsui H.-C.T."/>
            <person name="Winkler M.E."/>
        </authorList>
    </citation>
    <scope>NUCLEOTIDE SEQUENCE</scope>
</reference>
<protein>
    <recommendedName>
        <fullName evidence="1">PurT/PurK-like preATP-grasp domain-containing protein</fullName>
    </recommendedName>
</protein>
<evidence type="ECO:0000313" key="2">
    <source>
        <dbReference type="EMBL" id="SVA52797.1"/>
    </source>
</evidence>
<dbReference type="PANTHER" id="PTHR11609:SF5">
    <property type="entry name" value="PHOSPHORIBOSYLAMINOIMIDAZOLE CARBOXYLASE"/>
    <property type="match status" value="1"/>
</dbReference>
<gene>
    <name evidence="2" type="ORF">METZ01_LOCUS105651</name>
</gene>
<dbReference type="SUPFAM" id="SSF52440">
    <property type="entry name" value="PreATP-grasp domain"/>
    <property type="match status" value="1"/>
</dbReference>
<feature type="non-terminal residue" evidence="2">
    <location>
        <position position="66"/>
    </location>
</feature>
<dbReference type="Gene3D" id="3.40.50.20">
    <property type="match status" value="1"/>
</dbReference>
<dbReference type="InterPro" id="IPR054350">
    <property type="entry name" value="PurT/PurK_preATP-grasp"/>
</dbReference>
<dbReference type="EMBL" id="UINC01012038">
    <property type="protein sequence ID" value="SVA52797.1"/>
    <property type="molecule type" value="Genomic_DNA"/>
</dbReference>
<proteinExistence type="predicted"/>
<evidence type="ECO:0000259" key="1">
    <source>
        <dbReference type="Pfam" id="PF22660"/>
    </source>
</evidence>
<dbReference type="AlphaFoldDB" id="A0A381WLF3"/>
<feature type="domain" description="PurT/PurK-like preATP-grasp" evidence="1">
    <location>
        <begin position="3"/>
        <end position="65"/>
    </location>
</feature>
<sequence>MFLAKAAQDINIETHVYSNTKDAPAKKYATKIYYGSFESYSKLVDFSKKVDVITYEFENVSVESLT</sequence>